<dbReference type="SUPFAM" id="SSF52980">
    <property type="entry name" value="Restriction endonuclease-like"/>
    <property type="match status" value="1"/>
</dbReference>
<name>A0AAW9SRK2_9RHOB</name>
<evidence type="ECO:0000313" key="3">
    <source>
        <dbReference type="Proteomes" id="UP001428774"/>
    </source>
</evidence>
<protein>
    <submittedName>
        <fullName evidence="2">Double-strand break repair protein AddB</fullName>
    </submittedName>
</protein>
<dbReference type="Pfam" id="PF12705">
    <property type="entry name" value="PDDEXK_1"/>
    <property type="match status" value="1"/>
</dbReference>
<dbReference type="Proteomes" id="UP001428774">
    <property type="component" value="Unassembled WGS sequence"/>
</dbReference>
<dbReference type="InterPro" id="IPR014153">
    <property type="entry name" value="Ds_break_AddB"/>
</dbReference>
<gene>
    <name evidence="2" type="primary">addB</name>
    <name evidence="2" type="ORF">ABFB10_09725</name>
</gene>
<dbReference type="NCBIfam" id="TIGR02786">
    <property type="entry name" value="addB_alphas"/>
    <property type="match status" value="1"/>
</dbReference>
<dbReference type="InterPro" id="IPR011604">
    <property type="entry name" value="PDDEXK-like_dom_sf"/>
</dbReference>
<dbReference type="AlphaFoldDB" id="A0AAW9SRK2"/>
<keyword evidence="3" id="KW-1185">Reference proteome</keyword>
<proteinExistence type="predicted"/>
<accession>A0AAW9SRK2</accession>
<evidence type="ECO:0000259" key="1">
    <source>
        <dbReference type="Pfam" id="PF12705"/>
    </source>
</evidence>
<dbReference type="EMBL" id="JBDNCH010000002">
    <property type="protein sequence ID" value="MEN9061278.1"/>
    <property type="molecule type" value="Genomic_DNA"/>
</dbReference>
<sequence>MFDTPGPRLFGTAPGVDFPRALVRGLRDRVQGPPDAMARVELYVNTTRMARRLREVFDAGPAALLPRVRLVTDLADPLSAAELPDPVPPLRRRLELTNPVSRLLDAQPDLAPRAALFDLADSLATLMEEMQGEDVPPEKIAALDVTDQSGHWQRSLQFLNIVQDYFGDDTAPDAQAFARLALRMRLAAWQADPPQHPVLVAGSTGSRGTTHELMCAVARLPQGAVLLPGFDFDQPRAVWDRLNEPLTGEDHPQFRFAKLMQALDLAPGDVLPWTGDAAPAPARNRTVSLALRPAPVTHQWLAEGPALPDLPGAMEGVTLTEAPSTRDEALAIALRLRQAVLDGQTAALITPDRMLTRQVTSALDRWDITPDDSAGTPAQLSPPGRLLRHVARLFEAPLTAEALLTLLKHPLVHRGAGRGPHLRNTRELELHIRRTGMPFPDPGALLDWGTEVAPWTAWVTGLCGQDRTGKRPLADWLADHIALAERLARGSDSEDASALWDENAGRTVRDAVEALRAEAHRAADLTARDYADLFDAVLSRAEVRDRDAAHPLVLIWGTLEARVMGADLLILAGLNEGSWPESPGADPWLNRQMRAQAGLLLPERRIGLSAHDFQQAVAAPEVWLTRSLKSDDAETVPSRWVNRLVNLMTGLPQRNGPQALAAMRARGAHWLALARAAEAPIAAAPAHRPSPAPPLEARPEKLSVTEIKRLIRDPYAVYARRTLGLKPMDPLMQAPDALLRGILLHDILETFLTAALEDPARLDAATLTQIARDKLAEVPFPTTRALWQARIARVAAWFVTTERARQDRATPSVANFEKTGEIVAQGVTLTGKADRIDIDDRGLAVIYDYKTGAAPSKSEQEHFDKQLLLEAAMVQRRAFPGLAPRDVAGAVFVSLKPGDPKEVPAPLDVAPPEKVWEEFIALLTAYADREKGYSARRALQKDNDVSDYDHLARFGEWDVTDLPETEVLE</sequence>
<reference evidence="2 3" key="1">
    <citation type="submission" date="2024-05" db="EMBL/GenBank/DDBJ databases">
        <title>Genome sequence of Ponticoccus litoralis KCCM 90028.</title>
        <authorList>
            <person name="Kim J.M."/>
            <person name="Lee J.K."/>
            <person name="Choi B.J."/>
            <person name="Bayburt H."/>
            <person name="Baek J.H."/>
            <person name="Jeon C.O."/>
        </authorList>
    </citation>
    <scope>NUCLEOTIDE SEQUENCE [LARGE SCALE GENOMIC DNA]</scope>
    <source>
        <strain evidence="2 3">KCCM 90028</strain>
    </source>
</reference>
<comment type="caution">
    <text evidence="2">The sequence shown here is derived from an EMBL/GenBank/DDBJ whole genome shotgun (WGS) entry which is preliminary data.</text>
</comment>
<dbReference type="Gene3D" id="3.90.320.10">
    <property type="match status" value="1"/>
</dbReference>
<dbReference type="InterPro" id="IPR011335">
    <property type="entry name" value="Restrct_endonuc-II-like"/>
</dbReference>
<feature type="domain" description="PD-(D/E)XK endonuclease-like" evidence="1">
    <location>
        <begin position="702"/>
        <end position="920"/>
    </location>
</feature>
<organism evidence="2 3">
    <name type="scientific">Ponticoccus litoralis</name>
    <dbReference type="NCBI Taxonomy" id="422297"/>
    <lineage>
        <taxon>Bacteria</taxon>
        <taxon>Pseudomonadati</taxon>
        <taxon>Pseudomonadota</taxon>
        <taxon>Alphaproteobacteria</taxon>
        <taxon>Rhodobacterales</taxon>
        <taxon>Roseobacteraceae</taxon>
        <taxon>Ponticoccus</taxon>
    </lineage>
</organism>
<dbReference type="RefSeq" id="WP_347166366.1">
    <property type="nucleotide sequence ID" value="NZ_JBDNCH010000002.1"/>
</dbReference>
<dbReference type="InterPro" id="IPR027417">
    <property type="entry name" value="P-loop_NTPase"/>
</dbReference>
<evidence type="ECO:0000313" key="2">
    <source>
        <dbReference type="EMBL" id="MEN9061278.1"/>
    </source>
</evidence>
<dbReference type="InterPro" id="IPR038726">
    <property type="entry name" value="PDDEXK_AddAB-type"/>
</dbReference>
<dbReference type="SUPFAM" id="SSF52540">
    <property type="entry name" value="P-loop containing nucleoside triphosphate hydrolases"/>
    <property type="match status" value="1"/>
</dbReference>